<dbReference type="PANTHER" id="PTHR43698">
    <property type="entry name" value="RIBD C-TERMINAL DOMAIN CONTAINING PROTEIN"/>
    <property type="match status" value="1"/>
</dbReference>
<accession>A0ABX7ID41</accession>
<dbReference type="Pfam" id="PF07883">
    <property type="entry name" value="Cupin_2"/>
    <property type="match status" value="1"/>
</dbReference>
<feature type="signal peptide" evidence="1">
    <location>
        <begin position="1"/>
        <end position="17"/>
    </location>
</feature>
<evidence type="ECO:0000259" key="2">
    <source>
        <dbReference type="Pfam" id="PF07883"/>
    </source>
</evidence>
<reference evidence="3 4" key="1">
    <citation type="submission" date="2020-06" db="EMBL/GenBank/DDBJ databases">
        <title>Dyadobacter sandarakinus sp. nov., isolated from the soil of the Arctic Yellow River Station.</title>
        <authorList>
            <person name="Zhang Y."/>
            <person name="Peng F."/>
        </authorList>
    </citation>
    <scope>NUCLEOTIDE SEQUENCE [LARGE SCALE GENOMIC DNA]</scope>
    <source>
        <strain evidence="3 4">Q3-56</strain>
    </source>
</reference>
<dbReference type="Gene3D" id="2.60.120.10">
    <property type="entry name" value="Jelly Rolls"/>
    <property type="match status" value="1"/>
</dbReference>
<feature type="chain" id="PRO_5046523369" evidence="1">
    <location>
        <begin position="18"/>
        <end position="155"/>
    </location>
</feature>
<organism evidence="3 4">
    <name type="scientific">Dyadobacter sandarakinus</name>
    <dbReference type="NCBI Taxonomy" id="2747268"/>
    <lineage>
        <taxon>Bacteria</taxon>
        <taxon>Pseudomonadati</taxon>
        <taxon>Bacteroidota</taxon>
        <taxon>Cytophagia</taxon>
        <taxon>Cytophagales</taxon>
        <taxon>Spirosomataceae</taxon>
        <taxon>Dyadobacter</taxon>
    </lineage>
</organism>
<dbReference type="InterPro" id="IPR011051">
    <property type="entry name" value="RmlC_Cupin_sf"/>
</dbReference>
<dbReference type="CDD" id="cd02233">
    <property type="entry name" value="cupin_HNL-like"/>
    <property type="match status" value="1"/>
</dbReference>
<keyword evidence="1" id="KW-0732">Signal</keyword>
<gene>
    <name evidence="3" type="ORF">HWI92_03990</name>
</gene>
<dbReference type="InterPro" id="IPR047263">
    <property type="entry name" value="HNL-like_cupin"/>
</dbReference>
<evidence type="ECO:0000313" key="3">
    <source>
        <dbReference type="EMBL" id="QRR04037.1"/>
    </source>
</evidence>
<dbReference type="Proteomes" id="UP000612680">
    <property type="component" value="Chromosome"/>
</dbReference>
<sequence>MLGLTMCLTLTSILVAAQQKTRPSTVLSTIFPKGQKAPATNFTGNAWVTQLIQPDSAFNIPVGSVTFEPGARTYWHSHPGGQALLATGGTGYYQEKGRPIQILQAGDTVKCPPNIPHWHGASPDAGFTQIAITPNTETGRVIWLQEVTEQEYRQK</sequence>
<evidence type="ECO:0000256" key="1">
    <source>
        <dbReference type="SAM" id="SignalP"/>
    </source>
</evidence>
<protein>
    <submittedName>
        <fullName evidence="3">Cupin domain-containing protein</fullName>
    </submittedName>
</protein>
<dbReference type="InterPro" id="IPR013096">
    <property type="entry name" value="Cupin_2"/>
</dbReference>
<dbReference type="PANTHER" id="PTHR43698:SF1">
    <property type="entry name" value="BLL4564 PROTEIN"/>
    <property type="match status" value="1"/>
</dbReference>
<dbReference type="EMBL" id="CP056775">
    <property type="protein sequence ID" value="QRR04037.1"/>
    <property type="molecule type" value="Genomic_DNA"/>
</dbReference>
<dbReference type="InterPro" id="IPR014710">
    <property type="entry name" value="RmlC-like_jellyroll"/>
</dbReference>
<name>A0ABX7ID41_9BACT</name>
<proteinExistence type="predicted"/>
<dbReference type="SUPFAM" id="SSF51182">
    <property type="entry name" value="RmlC-like cupins"/>
    <property type="match status" value="1"/>
</dbReference>
<keyword evidence="4" id="KW-1185">Reference proteome</keyword>
<evidence type="ECO:0000313" key="4">
    <source>
        <dbReference type="Proteomes" id="UP000612680"/>
    </source>
</evidence>
<feature type="domain" description="Cupin type-2" evidence="2">
    <location>
        <begin position="65"/>
        <end position="121"/>
    </location>
</feature>